<keyword evidence="6" id="KW-0547">Nucleotide-binding</keyword>
<dbReference type="SMART" id="SM01001">
    <property type="entry name" value="AIRC"/>
    <property type="match status" value="1"/>
</dbReference>
<dbReference type="InterPro" id="IPR028923">
    <property type="entry name" value="SAICAR_synt/ADE2_N"/>
</dbReference>
<dbReference type="GO" id="GO:0005524">
    <property type="term" value="F:ATP binding"/>
    <property type="evidence" value="ECO:0007669"/>
    <property type="project" value="UniProtKB-KW"/>
</dbReference>
<dbReference type="PROSITE" id="PS01058">
    <property type="entry name" value="SAICAR_SYNTHETASE_2"/>
    <property type="match status" value="1"/>
</dbReference>
<name>A0A6H5I626_9HYME</name>
<keyword evidence="8" id="KW-0210">Decarboxylase</keyword>
<protein>
    <recommendedName>
        <fullName evidence="12">PurE domain-containing protein</fullName>
    </recommendedName>
</protein>
<comment type="similarity">
    <text evidence="3">In the C-terminal section; belongs to the AIR carboxylase family. Class II subfamily.</text>
</comment>
<evidence type="ECO:0000313" key="14">
    <source>
        <dbReference type="Proteomes" id="UP000479190"/>
    </source>
</evidence>
<evidence type="ECO:0000256" key="10">
    <source>
        <dbReference type="ARBA" id="ARBA00023239"/>
    </source>
</evidence>
<dbReference type="UniPathway" id="UPA00074">
    <property type="reaction ID" value="UER00130"/>
</dbReference>
<dbReference type="FunFam" id="3.30.470.20:FF:000020">
    <property type="entry name" value="Probable multifunctional protein ADE2"/>
    <property type="match status" value="1"/>
</dbReference>
<dbReference type="AlphaFoldDB" id="A0A6H5I626"/>
<dbReference type="Gene3D" id="3.30.200.20">
    <property type="entry name" value="Phosphorylase Kinase, domain 1"/>
    <property type="match status" value="1"/>
</dbReference>
<dbReference type="CDD" id="cd01416">
    <property type="entry name" value="SAICAR_synt_Ade5"/>
    <property type="match status" value="1"/>
</dbReference>
<dbReference type="PROSITE" id="PS01057">
    <property type="entry name" value="SAICAR_SYNTHETASE_1"/>
    <property type="match status" value="1"/>
</dbReference>
<evidence type="ECO:0000313" key="13">
    <source>
        <dbReference type="EMBL" id="CAB0032039.1"/>
    </source>
</evidence>
<evidence type="ECO:0000256" key="4">
    <source>
        <dbReference type="ARBA" id="ARBA00011020"/>
    </source>
</evidence>
<keyword evidence="9" id="KW-0067">ATP-binding</keyword>
<dbReference type="InterPro" id="IPR050089">
    <property type="entry name" value="SAICAR_synthetase"/>
</dbReference>
<evidence type="ECO:0000256" key="8">
    <source>
        <dbReference type="ARBA" id="ARBA00022793"/>
    </source>
</evidence>
<dbReference type="InterPro" id="IPR018236">
    <property type="entry name" value="SAICAR_synthetase_CS"/>
</dbReference>
<evidence type="ECO:0000256" key="9">
    <source>
        <dbReference type="ARBA" id="ARBA00022840"/>
    </source>
</evidence>
<comment type="pathway">
    <text evidence="2">Purine metabolism; IMP biosynthesis via de novo pathway; 5-amino-1-(5-phospho-D-ribosyl)imidazole-4-carboxylate from 5-amino-1-(5-phospho-D-ribosyl)imidazole (carboxylase route): step 1/1.</text>
</comment>
<dbReference type="OrthoDB" id="9991235at2759"/>
<keyword evidence="7" id="KW-0658">Purine biosynthesis</keyword>
<evidence type="ECO:0000256" key="11">
    <source>
        <dbReference type="ARBA" id="ARBA00023268"/>
    </source>
</evidence>
<dbReference type="SUPFAM" id="SSF52255">
    <property type="entry name" value="N5-CAIR mutase (phosphoribosylaminoimidazole carboxylase, PurE)"/>
    <property type="match status" value="1"/>
</dbReference>
<dbReference type="GO" id="GO:0005829">
    <property type="term" value="C:cytosol"/>
    <property type="evidence" value="ECO:0007669"/>
    <property type="project" value="TreeGrafter"/>
</dbReference>
<comment type="similarity">
    <text evidence="4">In the N-terminal section; belongs to the SAICAR synthetase family.</text>
</comment>
<keyword evidence="14" id="KW-1185">Reference proteome</keyword>
<evidence type="ECO:0000256" key="2">
    <source>
        <dbReference type="ARBA" id="ARBA00004747"/>
    </source>
</evidence>
<dbReference type="PANTHER" id="PTHR43599:SF3">
    <property type="entry name" value="SI:DKEY-6E2.2"/>
    <property type="match status" value="1"/>
</dbReference>
<gene>
    <name evidence="13" type="ORF">TBRA_LOCUS3990</name>
</gene>
<dbReference type="GO" id="GO:0004639">
    <property type="term" value="F:phosphoribosylaminoimidazolesuccinocarboxamide synthase activity"/>
    <property type="evidence" value="ECO:0007669"/>
    <property type="project" value="InterPro"/>
</dbReference>
<dbReference type="Gene3D" id="3.40.50.1970">
    <property type="match status" value="1"/>
</dbReference>
<evidence type="ECO:0000256" key="1">
    <source>
        <dbReference type="ARBA" id="ARBA00004672"/>
    </source>
</evidence>
<keyword evidence="10" id="KW-0456">Lyase</keyword>
<dbReference type="FunFam" id="3.30.200.20:FF:000183">
    <property type="entry name" value="Probable multifunctional protein ADE2"/>
    <property type="match status" value="1"/>
</dbReference>
<proteinExistence type="inferred from homology"/>
<evidence type="ECO:0000256" key="3">
    <source>
        <dbReference type="ARBA" id="ARBA00010478"/>
    </source>
</evidence>
<evidence type="ECO:0000259" key="12">
    <source>
        <dbReference type="SMART" id="SM01001"/>
    </source>
</evidence>
<feature type="domain" description="PurE" evidence="12">
    <location>
        <begin position="357"/>
        <end position="502"/>
    </location>
</feature>
<keyword evidence="5" id="KW-0436">Ligase</keyword>
<reference evidence="13 14" key="1">
    <citation type="submission" date="2020-02" db="EMBL/GenBank/DDBJ databases">
        <authorList>
            <person name="Ferguson B K."/>
        </authorList>
    </citation>
    <scope>NUCLEOTIDE SEQUENCE [LARGE SCALE GENOMIC DNA]</scope>
</reference>
<sequence>MAIRPLCSLRTIYTHAYIKCEDRDIEQPQRDTPVAQRQGRAFLSLSFAQQQQQQLSVARWYSSIIARVGGTRLLPRFLYTHTHVLHHNQFPITMSKPNLGALIIEGKTKRVYHLKDQPKLCYVESKDMITAGDGAKANELAGKAEISNATNARVFELLAGAGVETAFVEAHGPTSFLAKKCSMVPIEWVTRRLATGSFLKRNPGVRECHRFSPPLLETFYKDDANHDPQWSEQQIVSAGFELGGVKIGQLEYDAMAATTLAVFEILERAWATRDCVLVDMKIEFGVGPDGEILLADIIDNDSWRLWPKGDKTQMKDKQVYRNLAASATEADLQKIKMNFAWVAEEAALLVAPARAKSHCVVFLGSPSDLEHGRQIARQARELGLEAEIRVTSAHKSTEDTLKILAEYAGKKVVLIGVAGRSNGLGLVLSGNGEFPVINCPPGKAQDLEQDIWSSLKVPSGLGCTTCIYPQSAALAAAQIHALTDHRVWSRLRARRLNTLVALKRADRPEV</sequence>
<dbReference type="GO" id="GO:0006189">
    <property type="term" value="P:'de novo' IMP biosynthetic process"/>
    <property type="evidence" value="ECO:0007669"/>
    <property type="project" value="UniProtKB-UniPathway"/>
</dbReference>
<evidence type="ECO:0000256" key="5">
    <source>
        <dbReference type="ARBA" id="ARBA00022598"/>
    </source>
</evidence>
<dbReference type="HAMAP" id="MF_00137">
    <property type="entry name" value="SAICAR_synth"/>
    <property type="match status" value="1"/>
</dbReference>
<evidence type="ECO:0000256" key="6">
    <source>
        <dbReference type="ARBA" id="ARBA00022741"/>
    </source>
</evidence>
<dbReference type="Pfam" id="PF00731">
    <property type="entry name" value="AIRC"/>
    <property type="match status" value="1"/>
</dbReference>
<accession>A0A6H5I626</accession>
<comment type="pathway">
    <text evidence="1">Purine metabolism; IMP biosynthesis via de novo pathway; 5-amino-1-(5-phospho-D-ribosyl)imidazole-4-carboxamide from 5-amino-1-(5-phospho-D-ribosyl)imidazole-4-carboxylate: step 1/2.</text>
</comment>
<organism evidence="13 14">
    <name type="scientific">Trichogramma brassicae</name>
    <dbReference type="NCBI Taxonomy" id="86971"/>
    <lineage>
        <taxon>Eukaryota</taxon>
        <taxon>Metazoa</taxon>
        <taxon>Ecdysozoa</taxon>
        <taxon>Arthropoda</taxon>
        <taxon>Hexapoda</taxon>
        <taxon>Insecta</taxon>
        <taxon>Pterygota</taxon>
        <taxon>Neoptera</taxon>
        <taxon>Endopterygota</taxon>
        <taxon>Hymenoptera</taxon>
        <taxon>Apocrita</taxon>
        <taxon>Proctotrupomorpha</taxon>
        <taxon>Chalcidoidea</taxon>
        <taxon>Trichogrammatidae</taxon>
        <taxon>Trichogramma</taxon>
    </lineage>
</organism>
<keyword evidence="11" id="KW-0511">Multifunctional enzyme</keyword>
<evidence type="ECO:0000256" key="7">
    <source>
        <dbReference type="ARBA" id="ARBA00022755"/>
    </source>
</evidence>
<dbReference type="Pfam" id="PF01259">
    <property type="entry name" value="SAICAR_synt"/>
    <property type="match status" value="1"/>
</dbReference>
<dbReference type="GO" id="GO:0016831">
    <property type="term" value="F:carboxy-lyase activity"/>
    <property type="evidence" value="ECO:0007669"/>
    <property type="project" value="UniProtKB-KW"/>
</dbReference>
<dbReference type="PANTHER" id="PTHR43599">
    <property type="entry name" value="MULTIFUNCTIONAL PROTEIN ADE2"/>
    <property type="match status" value="1"/>
</dbReference>
<dbReference type="EMBL" id="CADCXV010000663">
    <property type="protein sequence ID" value="CAB0032039.1"/>
    <property type="molecule type" value="Genomic_DNA"/>
</dbReference>
<dbReference type="SUPFAM" id="SSF56104">
    <property type="entry name" value="SAICAR synthase-like"/>
    <property type="match status" value="1"/>
</dbReference>
<dbReference type="Proteomes" id="UP000479190">
    <property type="component" value="Unassembled WGS sequence"/>
</dbReference>
<dbReference type="Gene3D" id="3.30.470.20">
    <property type="entry name" value="ATP-grasp fold, B domain"/>
    <property type="match status" value="1"/>
</dbReference>
<dbReference type="InterPro" id="IPR000031">
    <property type="entry name" value="PurE_dom"/>
</dbReference>